<evidence type="ECO:0000256" key="2">
    <source>
        <dbReference type="SAM" id="Phobius"/>
    </source>
</evidence>
<evidence type="ECO:0000313" key="4">
    <source>
        <dbReference type="EMBL" id="HJB11835.1"/>
    </source>
</evidence>
<dbReference type="Proteomes" id="UP000823823">
    <property type="component" value="Unassembled WGS sequence"/>
</dbReference>
<proteinExistence type="predicted"/>
<evidence type="ECO:0000259" key="3">
    <source>
        <dbReference type="Pfam" id="PF13349"/>
    </source>
</evidence>
<dbReference type="EMBL" id="DWZH01000123">
    <property type="protein sequence ID" value="HJB11835.1"/>
    <property type="molecule type" value="Genomic_DNA"/>
</dbReference>
<dbReference type="Pfam" id="PF13349">
    <property type="entry name" value="DUF4097"/>
    <property type="match status" value="1"/>
</dbReference>
<feature type="transmembrane region" description="Helical" evidence="2">
    <location>
        <begin position="34"/>
        <end position="56"/>
    </location>
</feature>
<keyword evidence="2" id="KW-1133">Transmembrane helix</keyword>
<feature type="compositionally biased region" description="Basic and acidic residues" evidence="1">
    <location>
        <begin position="118"/>
        <end position="128"/>
    </location>
</feature>
<sequence>MTTTTAPATPPQGRASLPLEPARRLSPSPGPDRAWRVTLTVLAAVVLVLALMGLAASSVAGWAMNRGFSEVPATTELGQAESLTLTTDVADIRVIHSDQAEGVAVALVPEGATTVPDEDTRERARVDVQGEPGSPVVEVRQPRTTGPIPWEPDLRDLLVVVPTEHIMELDLSSDVGDVRAQGEFSSLTATSNVGEVLLTAVSAPRGVHIDAEVGDVELELSDPVPAGVEITSSVGDVEVRLPMDATGDVTITTDIGNASLAAPGTGRWAVNAASEMGEVRTDPDLTRADGTISGNLTVRASAGDVTLTR</sequence>
<name>A0A9D2LG09_9MICO</name>
<feature type="region of interest" description="Disordered" evidence="1">
    <location>
        <begin position="116"/>
        <end position="148"/>
    </location>
</feature>
<gene>
    <name evidence="4" type="ORF">H9786_15150</name>
</gene>
<dbReference type="InterPro" id="IPR025164">
    <property type="entry name" value="Toastrack_DUF4097"/>
</dbReference>
<organism evidence="4 5">
    <name type="scientific">Candidatus Brachybacterium merdavium</name>
    <dbReference type="NCBI Taxonomy" id="2838513"/>
    <lineage>
        <taxon>Bacteria</taxon>
        <taxon>Bacillati</taxon>
        <taxon>Actinomycetota</taxon>
        <taxon>Actinomycetes</taxon>
        <taxon>Micrococcales</taxon>
        <taxon>Dermabacteraceae</taxon>
        <taxon>Brachybacterium</taxon>
    </lineage>
</organism>
<accession>A0A9D2LG09</accession>
<evidence type="ECO:0000256" key="1">
    <source>
        <dbReference type="SAM" id="MobiDB-lite"/>
    </source>
</evidence>
<evidence type="ECO:0000313" key="5">
    <source>
        <dbReference type="Proteomes" id="UP000823823"/>
    </source>
</evidence>
<keyword evidence="2" id="KW-0812">Transmembrane</keyword>
<reference evidence="4" key="2">
    <citation type="submission" date="2021-04" db="EMBL/GenBank/DDBJ databases">
        <authorList>
            <person name="Gilroy R."/>
        </authorList>
    </citation>
    <scope>NUCLEOTIDE SEQUENCE</scope>
    <source>
        <strain evidence="4">ChiHjej13B12-24818</strain>
    </source>
</reference>
<reference evidence="4" key="1">
    <citation type="journal article" date="2021" name="PeerJ">
        <title>Extensive microbial diversity within the chicken gut microbiome revealed by metagenomics and culture.</title>
        <authorList>
            <person name="Gilroy R."/>
            <person name="Ravi A."/>
            <person name="Getino M."/>
            <person name="Pursley I."/>
            <person name="Horton D.L."/>
            <person name="Alikhan N.F."/>
            <person name="Baker D."/>
            <person name="Gharbi K."/>
            <person name="Hall N."/>
            <person name="Watson M."/>
            <person name="Adriaenssens E.M."/>
            <person name="Foster-Nyarko E."/>
            <person name="Jarju S."/>
            <person name="Secka A."/>
            <person name="Antonio M."/>
            <person name="Oren A."/>
            <person name="Chaudhuri R.R."/>
            <person name="La Ragione R."/>
            <person name="Hildebrand F."/>
            <person name="Pallen M.J."/>
        </authorList>
    </citation>
    <scope>NUCLEOTIDE SEQUENCE</scope>
    <source>
        <strain evidence="4">ChiHjej13B12-24818</strain>
    </source>
</reference>
<protein>
    <submittedName>
        <fullName evidence="4">DUF4097 domain-containing protein</fullName>
    </submittedName>
</protein>
<feature type="domain" description="DUF4097" evidence="3">
    <location>
        <begin position="165"/>
        <end position="245"/>
    </location>
</feature>
<dbReference type="AlphaFoldDB" id="A0A9D2LG09"/>
<feature type="region of interest" description="Disordered" evidence="1">
    <location>
        <begin position="1"/>
        <end position="31"/>
    </location>
</feature>
<keyword evidence="2" id="KW-0472">Membrane</keyword>
<comment type="caution">
    <text evidence="4">The sequence shown here is derived from an EMBL/GenBank/DDBJ whole genome shotgun (WGS) entry which is preliminary data.</text>
</comment>